<dbReference type="Proteomes" id="UP000241118">
    <property type="component" value="Unassembled WGS sequence"/>
</dbReference>
<dbReference type="Gene3D" id="3.40.50.300">
    <property type="entry name" value="P-loop containing nucleotide triphosphate hydrolases"/>
    <property type="match status" value="1"/>
</dbReference>
<dbReference type="RefSeq" id="WP_181320130.1">
    <property type="nucleotide sequence ID" value="NZ_PYAX01000004.1"/>
</dbReference>
<accession>A0A2P8IBC0</accession>
<dbReference type="InterPro" id="IPR027417">
    <property type="entry name" value="P-loop_NTPase"/>
</dbReference>
<dbReference type="EMBL" id="PYAX01000004">
    <property type="protein sequence ID" value="PSL55743.1"/>
    <property type="molecule type" value="Genomic_DNA"/>
</dbReference>
<evidence type="ECO:0000313" key="2">
    <source>
        <dbReference type="Proteomes" id="UP000241118"/>
    </source>
</evidence>
<sequence>MPEVASLDEMVAGGTVVITAIQGTAGIGKTALALKWARRVRGEFPDGRPGAVSSR</sequence>
<comment type="caution">
    <text evidence="1">The sequence shown here is derived from an EMBL/GenBank/DDBJ whole genome shotgun (WGS) entry which is preliminary data.</text>
</comment>
<reference evidence="1 2" key="1">
    <citation type="submission" date="2018-03" db="EMBL/GenBank/DDBJ databases">
        <title>Genomic Encyclopedia of Type Strains, Phase III (KMG-III): the genomes of soil and plant-associated and newly described type strains.</title>
        <authorList>
            <person name="Whitman W."/>
        </authorList>
    </citation>
    <scope>NUCLEOTIDE SEQUENCE [LARGE SCALE GENOMIC DNA]</scope>
    <source>
        <strain evidence="1 2">CGMCC 4.7097</strain>
    </source>
</reference>
<protein>
    <submittedName>
        <fullName evidence="1">Uncharacterized protein</fullName>
    </submittedName>
</protein>
<gene>
    <name evidence="1" type="ORF">B0I31_10434</name>
</gene>
<organism evidence="1 2">
    <name type="scientific">Saccharothrix carnea</name>
    <dbReference type="NCBI Taxonomy" id="1280637"/>
    <lineage>
        <taxon>Bacteria</taxon>
        <taxon>Bacillati</taxon>
        <taxon>Actinomycetota</taxon>
        <taxon>Actinomycetes</taxon>
        <taxon>Pseudonocardiales</taxon>
        <taxon>Pseudonocardiaceae</taxon>
        <taxon>Saccharothrix</taxon>
    </lineage>
</organism>
<proteinExistence type="predicted"/>
<name>A0A2P8IBC0_SACCR</name>
<evidence type="ECO:0000313" key="1">
    <source>
        <dbReference type="EMBL" id="PSL55743.1"/>
    </source>
</evidence>
<dbReference type="AlphaFoldDB" id="A0A2P8IBC0"/>
<keyword evidence="2" id="KW-1185">Reference proteome</keyword>